<accession>A0A8X7CHR5</accession>
<name>A0A8X7CHR5_9ARAC</name>
<keyword evidence="3" id="KW-1185">Reference proteome</keyword>
<gene>
    <name evidence="2" type="ORF">TNIN_31351</name>
</gene>
<reference evidence="2" key="1">
    <citation type="submission" date="2020-08" db="EMBL/GenBank/DDBJ databases">
        <title>Multicomponent nature underlies the extraordinary mechanical properties of spider dragline silk.</title>
        <authorList>
            <person name="Kono N."/>
            <person name="Nakamura H."/>
            <person name="Mori M."/>
            <person name="Yoshida Y."/>
            <person name="Ohtoshi R."/>
            <person name="Malay A.D."/>
            <person name="Moran D.A.P."/>
            <person name="Tomita M."/>
            <person name="Numata K."/>
            <person name="Arakawa K."/>
        </authorList>
    </citation>
    <scope>NUCLEOTIDE SEQUENCE</scope>
</reference>
<keyword evidence="1" id="KW-1133">Transmembrane helix</keyword>
<sequence length="128" mass="14069">MPYIQLTIIPIHIMTTSVSPIIMHILGYSGHTSRYRTRPPGPVAISTVVGGMNWTLAWRETPATTVYLGHGHAGSPVVGALDGDPRVCRRTGAGTPVMVQRWQVVVSIVYGLIQTGRPLWDIYFARFV</sequence>
<keyword evidence="1" id="KW-0812">Transmembrane</keyword>
<dbReference type="OrthoDB" id="10284820at2759"/>
<evidence type="ECO:0000313" key="3">
    <source>
        <dbReference type="Proteomes" id="UP000886998"/>
    </source>
</evidence>
<keyword evidence="1" id="KW-0472">Membrane</keyword>
<evidence type="ECO:0000313" key="2">
    <source>
        <dbReference type="EMBL" id="GFY73129.1"/>
    </source>
</evidence>
<comment type="caution">
    <text evidence="2">The sequence shown here is derived from an EMBL/GenBank/DDBJ whole genome shotgun (WGS) entry which is preliminary data.</text>
</comment>
<evidence type="ECO:0000256" key="1">
    <source>
        <dbReference type="SAM" id="Phobius"/>
    </source>
</evidence>
<dbReference type="Proteomes" id="UP000886998">
    <property type="component" value="Unassembled WGS sequence"/>
</dbReference>
<dbReference type="AlphaFoldDB" id="A0A8X7CHR5"/>
<protein>
    <submittedName>
        <fullName evidence="2">Uncharacterized protein</fullName>
    </submittedName>
</protein>
<organism evidence="2 3">
    <name type="scientific">Trichonephila inaurata madagascariensis</name>
    <dbReference type="NCBI Taxonomy" id="2747483"/>
    <lineage>
        <taxon>Eukaryota</taxon>
        <taxon>Metazoa</taxon>
        <taxon>Ecdysozoa</taxon>
        <taxon>Arthropoda</taxon>
        <taxon>Chelicerata</taxon>
        <taxon>Arachnida</taxon>
        <taxon>Araneae</taxon>
        <taxon>Araneomorphae</taxon>
        <taxon>Entelegynae</taxon>
        <taxon>Araneoidea</taxon>
        <taxon>Nephilidae</taxon>
        <taxon>Trichonephila</taxon>
        <taxon>Trichonephila inaurata</taxon>
    </lineage>
</organism>
<feature type="transmembrane region" description="Helical" evidence="1">
    <location>
        <begin position="6"/>
        <end position="28"/>
    </location>
</feature>
<dbReference type="EMBL" id="BMAV01019849">
    <property type="protein sequence ID" value="GFY73129.1"/>
    <property type="molecule type" value="Genomic_DNA"/>
</dbReference>
<proteinExistence type="predicted"/>